<comment type="similarity">
    <text evidence="1">Belongs to the sigma-70 factor family. ECF subfamily.</text>
</comment>
<dbReference type="GO" id="GO:0006352">
    <property type="term" value="P:DNA-templated transcription initiation"/>
    <property type="evidence" value="ECO:0007669"/>
    <property type="project" value="InterPro"/>
</dbReference>
<keyword evidence="3" id="KW-0731">Sigma factor</keyword>
<dbReference type="PANTHER" id="PTHR43133">
    <property type="entry name" value="RNA POLYMERASE ECF-TYPE SIGMA FACTO"/>
    <property type="match status" value="1"/>
</dbReference>
<dbReference type="Gene3D" id="1.10.10.10">
    <property type="entry name" value="Winged helix-like DNA-binding domain superfamily/Winged helix DNA-binding domain"/>
    <property type="match status" value="1"/>
</dbReference>
<dbReference type="InterPro" id="IPR013249">
    <property type="entry name" value="RNA_pol_sigma70_r4_t2"/>
</dbReference>
<dbReference type="InterPro" id="IPR014284">
    <property type="entry name" value="RNA_pol_sigma-70_dom"/>
</dbReference>
<dbReference type="Pfam" id="PF08281">
    <property type="entry name" value="Sigma70_r4_2"/>
    <property type="match status" value="1"/>
</dbReference>
<evidence type="ECO:0000256" key="3">
    <source>
        <dbReference type="ARBA" id="ARBA00023082"/>
    </source>
</evidence>
<dbReference type="SUPFAM" id="SSF88946">
    <property type="entry name" value="Sigma2 domain of RNA polymerase sigma factors"/>
    <property type="match status" value="1"/>
</dbReference>
<dbReference type="GO" id="GO:0016987">
    <property type="term" value="F:sigma factor activity"/>
    <property type="evidence" value="ECO:0007669"/>
    <property type="project" value="UniProtKB-KW"/>
</dbReference>
<accession>A0A2W5ZMD8</accession>
<evidence type="ECO:0000313" key="8">
    <source>
        <dbReference type="Proteomes" id="UP000248724"/>
    </source>
</evidence>
<comment type="caution">
    <text evidence="7">The sequence shown here is derived from an EMBL/GenBank/DDBJ whole genome shotgun (WGS) entry which is preliminary data.</text>
</comment>
<evidence type="ECO:0000259" key="6">
    <source>
        <dbReference type="Pfam" id="PF08281"/>
    </source>
</evidence>
<organism evidence="7 8">
    <name type="scientific">Candidatus Aeolococcus gillhamiae</name>
    <dbReference type="NCBI Taxonomy" id="3127015"/>
    <lineage>
        <taxon>Bacteria</taxon>
        <taxon>Bacillati</taxon>
        <taxon>Candidatus Dormiibacterota</taxon>
        <taxon>Candidatus Dormibacteria</taxon>
        <taxon>Candidatus Aeolococcales</taxon>
        <taxon>Candidatus Aeolococcaceae</taxon>
        <taxon>Candidatus Aeolococcus</taxon>
    </lineage>
</organism>
<dbReference type="InterPro" id="IPR013324">
    <property type="entry name" value="RNA_pol_sigma_r3/r4-like"/>
</dbReference>
<keyword evidence="4" id="KW-0804">Transcription</keyword>
<sequence length="188" mass="21248">MNVSDDKMLDLLARAEPEGIEMLYDRYSGLAYTLALRVVNDSATAEDVVQEAFLSIWRRASTYRSDRGSLRTWVCSIVHHRALDRLRGRAGRARHDVALEHAPIEATSVSDTWDQVADEIERAEIRTALTELSVEQRETIELAYFGGYSQTEISELMHVPLGTVKGRTRLALRKLRGVLEFRLAEGMA</sequence>
<dbReference type="InterPro" id="IPR013325">
    <property type="entry name" value="RNA_pol_sigma_r2"/>
</dbReference>
<dbReference type="EMBL" id="QHBU01000005">
    <property type="protein sequence ID" value="PZR84295.1"/>
    <property type="molecule type" value="Genomic_DNA"/>
</dbReference>
<keyword evidence="2" id="KW-0805">Transcription regulation</keyword>
<proteinExistence type="inferred from homology"/>
<evidence type="ECO:0000313" key="7">
    <source>
        <dbReference type="EMBL" id="PZR84295.1"/>
    </source>
</evidence>
<reference evidence="7 8" key="1">
    <citation type="journal article" date="2017" name="Nature">
        <title>Atmospheric trace gases support primary production in Antarctic desert surface soil.</title>
        <authorList>
            <person name="Ji M."/>
            <person name="Greening C."/>
            <person name="Vanwonterghem I."/>
            <person name="Carere C.R."/>
            <person name="Bay S.K."/>
            <person name="Steen J.A."/>
            <person name="Montgomery K."/>
            <person name="Lines T."/>
            <person name="Beardall J."/>
            <person name="van Dorst J."/>
            <person name="Snape I."/>
            <person name="Stott M.B."/>
            <person name="Hugenholtz P."/>
            <person name="Ferrari B.C."/>
        </authorList>
    </citation>
    <scope>NUCLEOTIDE SEQUENCE [LARGE SCALE GENOMIC DNA]</scope>
    <source>
        <strain evidence="7">RRmetagenome_bin12</strain>
    </source>
</reference>
<feature type="domain" description="RNA polymerase sigma-70 region 2" evidence="5">
    <location>
        <begin position="23"/>
        <end position="90"/>
    </location>
</feature>
<evidence type="ECO:0000256" key="4">
    <source>
        <dbReference type="ARBA" id="ARBA00023163"/>
    </source>
</evidence>
<evidence type="ECO:0000256" key="2">
    <source>
        <dbReference type="ARBA" id="ARBA00023015"/>
    </source>
</evidence>
<evidence type="ECO:0000256" key="1">
    <source>
        <dbReference type="ARBA" id="ARBA00010641"/>
    </source>
</evidence>
<dbReference type="NCBIfam" id="TIGR02937">
    <property type="entry name" value="sigma70-ECF"/>
    <property type="match status" value="1"/>
</dbReference>
<dbReference type="InterPro" id="IPR039425">
    <property type="entry name" value="RNA_pol_sigma-70-like"/>
</dbReference>
<dbReference type="Gene3D" id="1.10.1740.10">
    <property type="match status" value="1"/>
</dbReference>
<dbReference type="SUPFAM" id="SSF88659">
    <property type="entry name" value="Sigma3 and sigma4 domains of RNA polymerase sigma factors"/>
    <property type="match status" value="1"/>
</dbReference>
<dbReference type="InterPro" id="IPR036388">
    <property type="entry name" value="WH-like_DNA-bd_sf"/>
</dbReference>
<dbReference type="Proteomes" id="UP000248724">
    <property type="component" value="Unassembled WGS sequence"/>
</dbReference>
<feature type="domain" description="RNA polymerase sigma factor 70 region 4 type 2" evidence="6">
    <location>
        <begin position="123"/>
        <end position="175"/>
    </location>
</feature>
<gene>
    <name evidence="7" type="ORF">DLM65_00155</name>
</gene>
<protein>
    <submittedName>
        <fullName evidence="7">RNA polymerase subunit sigma-24</fullName>
    </submittedName>
</protein>
<evidence type="ECO:0000259" key="5">
    <source>
        <dbReference type="Pfam" id="PF04542"/>
    </source>
</evidence>
<dbReference type="Pfam" id="PF04542">
    <property type="entry name" value="Sigma70_r2"/>
    <property type="match status" value="1"/>
</dbReference>
<dbReference type="CDD" id="cd06171">
    <property type="entry name" value="Sigma70_r4"/>
    <property type="match status" value="1"/>
</dbReference>
<dbReference type="PANTHER" id="PTHR43133:SF62">
    <property type="entry name" value="RNA POLYMERASE SIGMA FACTOR SIGZ"/>
    <property type="match status" value="1"/>
</dbReference>
<dbReference type="AlphaFoldDB" id="A0A2W5ZMD8"/>
<dbReference type="InterPro" id="IPR007627">
    <property type="entry name" value="RNA_pol_sigma70_r2"/>
</dbReference>
<name>A0A2W5ZMD8_9BACT</name>
<dbReference type="GO" id="GO:0003677">
    <property type="term" value="F:DNA binding"/>
    <property type="evidence" value="ECO:0007669"/>
    <property type="project" value="InterPro"/>
</dbReference>